<evidence type="ECO:0000256" key="6">
    <source>
        <dbReference type="SAM" id="MobiDB-lite"/>
    </source>
</evidence>
<organism evidence="8 9">
    <name type="scientific">Candidozyma auris</name>
    <name type="common">Yeast</name>
    <name type="synonym">Candida auris</name>
    <dbReference type="NCBI Taxonomy" id="498019"/>
    <lineage>
        <taxon>Eukaryota</taxon>
        <taxon>Fungi</taxon>
        <taxon>Dikarya</taxon>
        <taxon>Ascomycota</taxon>
        <taxon>Saccharomycotina</taxon>
        <taxon>Pichiomycetes</taxon>
        <taxon>Metschnikowiaceae</taxon>
        <taxon>Candidozyma</taxon>
    </lineage>
</organism>
<feature type="coiled-coil region" evidence="5">
    <location>
        <begin position="42"/>
        <end position="90"/>
    </location>
</feature>
<dbReference type="EMBL" id="LGST01000018">
    <property type="protein sequence ID" value="KNE00537.1"/>
    <property type="molecule type" value="Genomic_DNA"/>
</dbReference>
<reference evidence="9" key="1">
    <citation type="journal article" date="2015" name="BMC Genomics">
        <title>Draft genome of a commonly misdiagnosed multidrug resistant pathogen Candida auris.</title>
        <authorList>
            <person name="Chatterjee S."/>
            <person name="Alampalli S.V."/>
            <person name="Nageshan R.K."/>
            <person name="Chettiar S.T."/>
            <person name="Joshi S."/>
            <person name="Tatu U.S."/>
        </authorList>
    </citation>
    <scope>NUCLEOTIDE SEQUENCE [LARGE SCALE GENOMIC DNA]</scope>
    <source>
        <strain evidence="9">6684</strain>
    </source>
</reference>
<evidence type="ECO:0000313" key="9">
    <source>
        <dbReference type="Proteomes" id="UP000037122"/>
    </source>
</evidence>
<evidence type="ECO:0000256" key="3">
    <source>
        <dbReference type="ARBA" id="ARBA00023163"/>
    </source>
</evidence>
<dbReference type="InterPro" id="IPR037802">
    <property type="entry name" value="SGF29"/>
</dbReference>
<dbReference type="FunFam" id="2.30.30.140:FF:000055">
    <property type="entry name" value="SAGA complex component"/>
    <property type="match status" value="1"/>
</dbReference>
<feature type="domain" description="SGF29 C-terminal" evidence="7">
    <location>
        <begin position="129"/>
        <end position="262"/>
    </location>
</feature>
<dbReference type="GO" id="GO:0000124">
    <property type="term" value="C:SAGA complex"/>
    <property type="evidence" value="ECO:0007669"/>
    <property type="project" value="InterPro"/>
</dbReference>
<dbReference type="GO" id="GO:0005634">
    <property type="term" value="C:nucleus"/>
    <property type="evidence" value="ECO:0007669"/>
    <property type="project" value="UniProtKB-SubCell"/>
</dbReference>
<evidence type="ECO:0000256" key="2">
    <source>
        <dbReference type="ARBA" id="ARBA00023015"/>
    </source>
</evidence>
<dbReference type="VEuPathDB" id="FungiDB:QG37_02570"/>
<keyword evidence="2" id="KW-0805">Transcription regulation</keyword>
<dbReference type="VEuPathDB" id="FungiDB:CJI96_0000951"/>
<keyword evidence="5" id="KW-0175">Coiled coil</keyword>
<dbReference type="InterPro" id="IPR047288">
    <property type="entry name" value="Tudor_SGF29_rpt1"/>
</dbReference>
<protein>
    <recommendedName>
        <fullName evidence="7">SGF29 C-terminal domain-containing protein</fullName>
    </recommendedName>
</protein>
<proteinExistence type="predicted"/>
<keyword evidence="3" id="KW-0804">Transcription</keyword>
<evidence type="ECO:0000256" key="4">
    <source>
        <dbReference type="ARBA" id="ARBA00023242"/>
    </source>
</evidence>
<dbReference type="CDD" id="cd20393">
    <property type="entry name" value="Tudor_SGF29_rpt1"/>
    <property type="match status" value="1"/>
</dbReference>
<dbReference type="Pfam" id="PF07039">
    <property type="entry name" value="SGF29_Tudor"/>
    <property type="match status" value="1"/>
</dbReference>
<dbReference type="Proteomes" id="UP000037122">
    <property type="component" value="Unassembled WGS sequence"/>
</dbReference>
<dbReference type="Gene3D" id="2.30.30.140">
    <property type="match status" value="1"/>
</dbReference>
<comment type="caution">
    <text evidence="8">The sequence shown here is derived from an EMBL/GenBank/DDBJ whole genome shotgun (WGS) entry which is preliminary data.</text>
</comment>
<dbReference type="VEuPathDB" id="FungiDB:B9J08_000225"/>
<evidence type="ECO:0000256" key="5">
    <source>
        <dbReference type="SAM" id="Coils"/>
    </source>
</evidence>
<feature type="region of interest" description="Disordered" evidence="6">
    <location>
        <begin position="95"/>
        <end position="114"/>
    </location>
</feature>
<comment type="subcellular location">
    <subcellularLocation>
        <location evidence="1">Nucleus</location>
    </subcellularLocation>
</comment>
<dbReference type="VEuPathDB" id="FungiDB:CJJ09_002197"/>
<dbReference type="InterPro" id="IPR047287">
    <property type="entry name" value="Tudor_SGF29_rpt2"/>
</dbReference>
<evidence type="ECO:0000259" key="7">
    <source>
        <dbReference type="PROSITE" id="PS51518"/>
    </source>
</evidence>
<name>A0A0L0P2G3_CANAR</name>
<dbReference type="CDD" id="cd20394">
    <property type="entry name" value="Tudor_SGF29_rpt2"/>
    <property type="match status" value="1"/>
</dbReference>
<dbReference type="PROSITE" id="PS51518">
    <property type="entry name" value="SGF29_C"/>
    <property type="match status" value="1"/>
</dbReference>
<evidence type="ECO:0000313" key="8">
    <source>
        <dbReference type="EMBL" id="KNE00537.1"/>
    </source>
</evidence>
<dbReference type="PANTHER" id="PTHR21539:SF0">
    <property type="entry name" value="SAGA-ASSOCIATED FACTOR 29"/>
    <property type="match status" value="1"/>
</dbReference>
<dbReference type="PANTHER" id="PTHR21539">
    <property type="entry name" value="SAGA-ASSOCIATED FACTOR 29"/>
    <property type="match status" value="1"/>
</dbReference>
<dbReference type="VEuPathDB" id="FungiDB:CJJ07_001658"/>
<accession>A0A0L0P2G3</accession>
<dbReference type="AlphaFoldDB" id="A0A0L0P2G3"/>
<keyword evidence="4" id="KW-0539">Nucleus</keyword>
<sequence length="262" mass="29839">MAVDDTEGYWDIVISSLQDICNANESLSFDNIFADHTDTSLKKLGENDLETLKEEINDHMLNIGTATRLISTAQQNLQTLITNLEKAQLKQEVTTRSSKLSVTRDGKRASSRKGNKKYGRQFWVSKYDPSEPIIIGSEVAFKLKNRHFEEWIQCEVTKILGDGTRYEIRDPEPDENNNPGQTFKANYKDILLIPSVLEVPNLISYPHGTKVLARYPETTTFYPAVVEGQKKDGTVKLKFDGEEEVNKVTEVERRLVLPFPQR</sequence>
<dbReference type="VEuPathDB" id="FungiDB:CJI97_000226"/>
<gene>
    <name evidence="8" type="ORF">QG37_02570</name>
</gene>
<evidence type="ECO:0000256" key="1">
    <source>
        <dbReference type="ARBA" id="ARBA00004123"/>
    </source>
</evidence>
<dbReference type="InterPro" id="IPR010750">
    <property type="entry name" value="SGF29_tudor-like_dom"/>
</dbReference>